<sequence length="46" mass="5196">MGPLGRAKPLLKRLDAVVPWPVIYRGNSVSCPCCNGSFRRFRTYRG</sequence>
<dbReference type="AlphaFoldDB" id="A0A0F9CHL7"/>
<organism evidence="1">
    <name type="scientific">marine sediment metagenome</name>
    <dbReference type="NCBI Taxonomy" id="412755"/>
    <lineage>
        <taxon>unclassified sequences</taxon>
        <taxon>metagenomes</taxon>
        <taxon>ecological metagenomes</taxon>
    </lineage>
</organism>
<accession>A0A0F9CHL7</accession>
<dbReference type="EMBL" id="LAZR01033253">
    <property type="protein sequence ID" value="KKL48624.1"/>
    <property type="molecule type" value="Genomic_DNA"/>
</dbReference>
<feature type="non-terminal residue" evidence="1">
    <location>
        <position position="46"/>
    </location>
</feature>
<reference evidence="1" key="1">
    <citation type="journal article" date="2015" name="Nature">
        <title>Complex archaea that bridge the gap between prokaryotes and eukaryotes.</title>
        <authorList>
            <person name="Spang A."/>
            <person name="Saw J.H."/>
            <person name="Jorgensen S.L."/>
            <person name="Zaremba-Niedzwiedzka K."/>
            <person name="Martijn J."/>
            <person name="Lind A.E."/>
            <person name="van Eijk R."/>
            <person name="Schleper C."/>
            <person name="Guy L."/>
            <person name="Ettema T.J."/>
        </authorList>
    </citation>
    <scope>NUCLEOTIDE SEQUENCE</scope>
</reference>
<protein>
    <submittedName>
        <fullName evidence="1">Uncharacterized protein</fullName>
    </submittedName>
</protein>
<proteinExistence type="predicted"/>
<evidence type="ECO:0000313" key="1">
    <source>
        <dbReference type="EMBL" id="KKL48624.1"/>
    </source>
</evidence>
<gene>
    <name evidence="1" type="ORF">LCGC14_2323640</name>
</gene>
<name>A0A0F9CHL7_9ZZZZ</name>
<comment type="caution">
    <text evidence="1">The sequence shown here is derived from an EMBL/GenBank/DDBJ whole genome shotgun (WGS) entry which is preliminary data.</text>
</comment>